<keyword evidence="5" id="KW-1015">Disulfide bond</keyword>
<feature type="disulfide bond" evidence="5">
    <location>
        <begin position="296"/>
        <end position="309"/>
    </location>
</feature>
<dbReference type="GO" id="GO:0003993">
    <property type="term" value="F:acid phosphatase activity"/>
    <property type="evidence" value="ECO:0007669"/>
    <property type="project" value="TreeGrafter"/>
</dbReference>
<organism evidence="7 8">
    <name type="scientific">Saccharomycopsis crataegensis</name>
    <dbReference type="NCBI Taxonomy" id="43959"/>
    <lineage>
        <taxon>Eukaryota</taxon>
        <taxon>Fungi</taxon>
        <taxon>Dikarya</taxon>
        <taxon>Ascomycota</taxon>
        <taxon>Saccharomycotina</taxon>
        <taxon>Saccharomycetes</taxon>
        <taxon>Saccharomycopsidaceae</taxon>
        <taxon>Saccharomycopsis</taxon>
    </lineage>
</organism>
<evidence type="ECO:0000256" key="3">
    <source>
        <dbReference type="ARBA" id="ARBA00023180"/>
    </source>
</evidence>
<feature type="disulfide bond" evidence="5">
    <location>
        <begin position="110"/>
        <end position="441"/>
    </location>
</feature>
<dbReference type="Gene3D" id="3.40.50.1240">
    <property type="entry name" value="Phosphoglycerate mutase-like"/>
    <property type="match status" value="1"/>
</dbReference>
<dbReference type="PANTHER" id="PTHR20963">
    <property type="entry name" value="MULTIPLE INOSITOL POLYPHOSPHATE PHOSPHATASE-RELATED"/>
    <property type="match status" value="1"/>
</dbReference>
<reference evidence="7 8" key="1">
    <citation type="journal article" date="2023" name="Elife">
        <title>Identification of key yeast species and microbe-microbe interactions impacting larval growth of Drosophila in the wild.</title>
        <authorList>
            <person name="Mure A."/>
            <person name="Sugiura Y."/>
            <person name="Maeda R."/>
            <person name="Honda K."/>
            <person name="Sakurai N."/>
            <person name="Takahashi Y."/>
            <person name="Watada M."/>
            <person name="Katoh T."/>
            <person name="Gotoh A."/>
            <person name="Gotoh Y."/>
            <person name="Taniguchi I."/>
            <person name="Nakamura K."/>
            <person name="Hayashi T."/>
            <person name="Katayama T."/>
            <person name="Uemura T."/>
            <person name="Hattori Y."/>
        </authorList>
    </citation>
    <scope>NUCLEOTIDE SEQUENCE [LARGE SCALE GENOMIC DNA]</scope>
    <source>
        <strain evidence="7 8">SC-9</strain>
    </source>
</reference>
<feature type="active site" description="Nucleophile" evidence="4">
    <location>
        <position position="121"/>
    </location>
</feature>
<dbReference type="RefSeq" id="XP_064854490.1">
    <property type="nucleotide sequence ID" value="XM_064998418.1"/>
</dbReference>
<keyword evidence="2" id="KW-0378">Hydrolase</keyword>
<evidence type="ECO:0000256" key="6">
    <source>
        <dbReference type="SAM" id="SignalP"/>
    </source>
</evidence>
<dbReference type="PANTHER" id="PTHR20963:SF43">
    <property type="entry name" value="PUTATIVE (AFU_ORTHOLOGUE AFUA_7G01240)-RELATED"/>
    <property type="match status" value="1"/>
</dbReference>
<keyword evidence="8" id="KW-1185">Reference proteome</keyword>
<dbReference type="CDD" id="cd07061">
    <property type="entry name" value="HP_HAP_like"/>
    <property type="match status" value="1"/>
</dbReference>
<dbReference type="InterPro" id="IPR033379">
    <property type="entry name" value="Acid_Pase_AS"/>
</dbReference>
<comment type="caution">
    <text evidence="7">The sequence shown here is derived from an EMBL/GenBank/DDBJ whole genome shotgun (WGS) entry which is preliminary data.</text>
</comment>
<evidence type="ECO:0000313" key="7">
    <source>
        <dbReference type="EMBL" id="GMM37494.1"/>
    </source>
</evidence>
<dbReference type="InterPro" id="IPR029033">
    <property type="entry name" value="His_PPase_superfam"/>
</dbReference>
<dbReference type="SUPFAM" id="SSF53254">
    <property type="entry name" value="Phosphoglycerate mutase-like"/>
    <property type="match status" value="1"/>
</dbReference>
<dbReference type="EMBL" id="BTFZ01000012">
    <property type="protein sequence ID" value="GMM37494.1"/>
    <property type="molecule type" value="Genomic_DNA"/>
</dbReference>
<accession>A0AAV5QRV8</accession>
<dbReference type="Pfam" id="PF00328">
    <property type="entry name" value="His_Phos_2"/>
    <property type="match status" value="1"/>
</dbReference>
<dbReference type="PROSITE" id="PS00616">
    <property type="entry name" value="HIS_ACID_PHOSPHAT_1"/>
    <property type="match status" value="1"/>
</dbReference>
<dbReference type="PROSITE" id="PS00778">
    <property type="entry name" value="HIS_ACID_PHOSPHAT_2"/>
    <property type="match status" value="1"/>
</dbReference>
<keyword evidence="3" id="KW-0325">Glycoprotein</keyword>
<evidence type="ECO:0000256" key="2">
    <source>
        <dbReference type="ARBA" id="ARBA00022801"/>
    </source>
</evidence>
<evidence type="ECO:0000313" key="8">
    <source>
        <dbReference type="Proteomes" id="UP001360560"/>
    </source>
</evidence>
<feature type="disulfide bond" evidence="5">
    <location>
        <begin position="482"/>
        <end position="490"/>
    </location>
</feature>
<feature type="chain" id="PRO_5043372017" evidence="6">
    <location>
        <begin position="20"/>
        <end position="529"/>
    </location>
</feature>
<evidence type="ECO:0000256" key="5">
    <source>
        <dbReference type="PIRSR" id="PIRSR000894-2"/>
    </source>
</evidence>
<dbReference type="AlphaFoldDB" id="A0AAV5QRV8"/>
<gene>
    <name evidence="7" type="ORF">DASC09_048190</name>
</gene>
<keyword evidence="6" id="KW-0732">Signal</keyword>
<comment type="similarity">
    <text evidence="1">Belongs to the histidine acid phosphatase family.</text>
</comment>
<dbReference type="InterPro" id="IPR016274">
    <property type="entry name" value="Histidine_acid_Pase_euk"/>
</dbReference>
<dbReference type="InterPro" id="IPR000560">
    <property type="entry name" value="His_Pase_clade-2"/>
</dbReference>
<feature type="active site" description="Proton donor" evidence="4">
    <location>
        <position position="391"/>
    </location>
</feature>
<proteinExistence type="inferred from homology"/>
<dbReference type="Proteomes" id="UP001360560">
    <property type="component" value="Unassembled WGS sequence"/>
</dbReference>
<feature type="signal peptide" evidence="6">
    <location>
        <begin position="1"/>
        <end position="19"/>
    </location>
</feature>
<dbReference type="GeneID" id="90075469"/>
<evidence type="ECO:0000256" key="1">
    <source>
        <dbReference type="ARBA" id="ARBA00005375"/>
    </source>
</evidence>
<sequence length="529" mass="59884">MVFISFALALSILNGLTTASPINLFPTSIGWLGSTATAAAPFLAETNVAAAATGTPTSQYQYPQPIETSVQSFDHKEDDRSIFELMATLSPYYVHEDGWGVYNYATPGQCTIKQVHFLQRHGSRYPDSSFSFPKRLANATFNATGNLEFLNDWELKMGKNILTNLGNNQLFNNGVKGFFRYGQLFDWDNLDEKIVARTTSEQRMMMTAQYYLHGFFGLNWEDYVNLEILIEDDGFNNTLAAWNGCPNNDYAYGHVSYPENDEYKKKYLEKAAERFNSQITGFNFTVADLNEIQTICAYETNILGFSHFCSLFSQEEWEGYEYTTSVDWYAENSFGNSMGRALGVGWVEEFKDRLLNTTYNPQFQAEQNSTLDSNSTFFPLNQTLYMDFTHDSQIQNIITALGFEQFKANWTFEGPDNDTHLFDLSRITPFGAQLAFEIIECDEEVPANRSSTSVPGSGATQYVHAILNDNTLSLSKNIPEFCADRADGWCEFGNFTQYLDTLWDIANYEYACDADYNYNATVTNGAPEV</sequence>
<protein>
    <submittedName>
        <fullName evidence="7">Acid phosphatase</fullName>
    </submittedName>
</protein>
<dbReference type="PIRSF" id="PIRSF000894">
    <property type="entry name" value="Acid_phosphatase"/>
    <property type="match status" value="1"/>
</dbReference>
<name>A0AAV5QRV8_9ASCO</name>
<evidence type="ECO:0000256" key="4">
    <source>
        <dbReference type="PIRSR" id="PIRSR000894-1"/>
    </source>
</evidence>